<reference evidence="1" key="1">
    <citation type="submission" date="2021-06" db="EMBL/GenBank/DDBJ databases">
        <authorList>
            <person name="Kallberg Y."/>
            <person name="Tangrot J."/>
            <person name="Rosling A."/>
        </authorList>
    </citation>
    <scope>NUCLEOTIDE SEQUENCE</scope>
    <source>
        <strain evidence="1">IN212</strain>
    </source>
</reference>
<dbReference type="EMBL" id="CAJVPZ010003054">
    <property type="protein sequence ID" value="CAG8523895.1"/>
    <property type="molecule type" value="Genomic_DNA"/>
</dbReference>
<gene>
    <name evidence="1" type="ORF">RFULGI_LOCUS3483</name>
</gene>
<protein>
    <submittedName>
        <fullName evidence="1">3502_t:CDS:1</fullName>
    </submittedName>
</protein>
<name>A0A9N9FBG6_9GLOM</name>
<feature type="non-terminal residue" evidence="1">
    <location>
        <position position="1"/>
    </location>
</feature>
<evidence type="ECO:0000313" key="2">
    <source>
        <dbReference type="Proteomes" id="UP000789396"/>
    </source>
</evidence>
<dbReference type="AlphaFoldDB" id="A0A9N9FBG6"/>
<dbReference type="OrthoDB" id="2367247at2759"/>
<comment type="caution">
    <text evidence="1">The sequence shown here is derived from an EMBL/GenBank/DDBJ whole genome shotgun (WGS) entry which is preliminary data.</text>
</comment>
<evidence type="ECO:0000313" key="1">
    <source>
        <dbReference type="EMBL" id="CAG8523895.1"/>
    </source>
</evidence>
<keyword evidence="2" id="KW-1185">Reference proteome</keyword>
<proteinExistence type="predicted"/>
<organism evidence="1 2">
    <name type="scientific">Racocetra fulgida</name>
    <dbReference type="NCBI Taxonomy" id="60492"/>
    <lineage>
        <taxon>Eukaryota</taxon>
        <taxon>Fungi</taxon>
        <taxon>Fungi incertae sedis</taxon>
        <taxon>Mucoromycota</taxon>
        <taxon>Glomeromycotina</taxon>
        <taxon>Glomeromycetes</taxon>
        <taxon>Diversisporales</taxon>
        <taxon>Gigasporaceae</taxon>
        <taxon>Racocetra</taxon>
    </lineage>
</organism>
<accession>A0A9N9FBG6</accession>
<dbReference type="Proteomes" id="UP000789396">
    <property type="component" value="Unassembled WGS sequence"/>
</dbReference>
<sequence>MKIKDKEKSAKNKQSDSEKAINETIFVQDISDYIASAIADLEIQLKLSLAFYIQIDEITLNIVGTDVKAIAILIVDEIENGDRYNWIATTVPNLSSHYHDIGN</sequence>